<evidence type="ECO:0000313" key="5">
    <source>
        <dbReference type="EMBL" id="KAK7737884.1"/>
    </source>
</evidence>
<feature type="transmembrane region" description="Helical" evidence="2">
    <location>
        <begin position="472"/>
        <end position="495"/>
    </location>
</feature>
<dbReference type="GO" id="GO:0016020">
    <property type="term" value="C:membrane"/>
    <property type="evidence" value="ECO:0007669"/>
    <property type="project" value="InterPro"/>
</dbReference>
<reference evidence="5 6" key="1">
    <citation type="journal article" date="2023" name="PLoS ONE">
        <title>Cytospora paraplurivora sp. nov. isolated from orchards with fruit tree decline syndrome in Ontario, Canada.</title>
        <authorList>
            <person name="Ilyukhin E."/>
            <person name="Nguyen H.D.T."/>
            <person name="Castle A.J."/>
            <person name="Ellouze W."/>
        </authorList>
    </citation>
    <scope>NUCLEOTIDE SEQUENCE [LARGE SCALE GENOMIC DNA]</scope>
    <source>
        <strain evidence="5 6">FDS-564</strain>
    </source>
</reference>
<evidence type="ECO:0000256" key="3">
    <source>
        <dbReference type="SAM" id="SignalP"/>
    </source>
</evidence>
<dbReference type="AlphaFoldDB" id="A0AAN9U3W9"/>
<dbReference type="Pfam" id="PF05345">
    <property type="entry name" value="He_PIG"/>
    <property type="match status" value="3"/>
</dbReference>
<feature type="region of interest" description="Disordered" evidence="1">
    <location>
        <begin position="542"/>
        <end position="566"/>
    </location>
</feature>
<dbReference type="EMBL" id="JAJSPL020000027">
    <property type="protein sequence ID" value="KAK7737884.1"/>
    <property type="molecule type" value="Genomic_DNA"/>
</dbReference>
<dbReference type="Gene3D" id="2.60.40.10">
    <property type="entry name" value="Immunoglobulins"/>
    <property type="match status" value="4"/>
</dbReference>
<dbReference type="InterPro" id="IPR006644">
    <property type="entry name" value="Cadg"/>
</dbReference>
<keyword evidence="2" id="KW-1133">Transmembrane helix</keyword>
<comment type="caution">
    <text evidence="5">The sequence shown here is derived from an EMBL/GenBank/DDBJ whole genome shotgun (WGS) entry which is preliminary data.</text>
</comment>
<dbReference type="InterPro" id="IPR015919">
    <property type="entry name" value="Cadherin-like_sf"/>
</dbReference>
<keyword evidence="2" id="KW-0472">Membrane</keyword>
<feature type="compositionally biased region" description="Low complexity" evidence="1">
    <location>
        <begin position="438"/>
        <end position="455"/>
    </location>
</feature>
<feature type="compositionally biased region" description="Low complexity" evidence="1">
    <location>
        <begin position="865"/>
        <end position="881"/>
    </location>
</feature>
<feature type="domain" description="Dystroglycan-type cadherin-like" evidence="4">
    <location>
        <begin position="24"/>
        <end position="125"/>
    </location>
</feature>
<feature type="compositionally biased region" description="Basic and acidic residues" evidence="1">
    <location>
        <begin position="542"/>
        <end position="552"/>
    </location>
</feature>
<proteinExistence type="predicted"/>
<dbReference type="SUPFAM" id="SSF49313">
    <property type="entry name" value="Cadherin-like"/>
    <property type="match status" value="4"/>
</dbReference>
<feature type="region of interest" description="Disordered" evidence="1">
    <location>
        <begin position="505"/>
        <end position="525"/>
    </location>
</feature>
<evidence type="ECO:0000256" key="2">
    <source>
        <dbReference type="SAM" id="Phobius"/>
    </source>
</evidence>
<feature type="region of interest" description="Disordered" evidence="1">
    <location>
        <begin position="946"/>
        <end position="1001"/>
    </location>
</feature>
<sequence length="1068" mass="114303">MLSIARTLIILTLTRAVVIEAAPTVSFPLNSQVPPVARIAKPFSFTFSASTFTSSSSSALSYQLQDPPSWLSLDSDHRTLYGTPQDDDVATGEVVGVPVILVATDSTGSISHNATLVVSRDTGPTVEVAVSEQIQSFGTYSEPASILQYPDTPFKFTFAQNTFSDPKTPELNYYAVTIDNSPLPAWVSFDPGTLSFAGITPPFDSLVEPPQTFTLKLVASDVTGFSAVAVNFSIVVGNHALTADHPTIQLNATAGTPLKYGGLAGTVRIDGRPVGGKTLEKVLTDNLPSWLTFDQNSWDISGTPPETAQSTSFSVVMEDTYSDRLNIKFDVQVANRDSVFQTAFPTLDLKPGSKLSFDLRPYLLDPSDVEVTASIRPSTSWLHFDASSLALSGDVPKSASKSVIEVIFSANTKHTRLKRDGAAQTQKLTIQVLSATDSTTSSTPSSTPSTNSTSNHEASPKGNSAKQKSSPVLVAVLVSAIIAVLILICLLFCFYRRRQKRLSRTPLEGNESSGPKPGSFTQTPRLGGLESSVLDLTQQHDVARTKSAAEKSKPRKPSNLRLEYTGSPDVMTPPLPVIVYDVGSQSNFSSSKVWLAPLRNFRIPHLKRSVTRDLDNLSDDDDRRCLGLDFPPPITLSRGSQKSFRGEFEGSIPTVEREDSIQQTPEVAYGQTPGIQGPPPRNPARVQTPDGVDRIDHEISPVDNSEIVNEKHRQPASQPHYQQHPALRHEESQKSFASFSSIDTFKDQTRKLAAKATASAKGAASLANSAIVQVPKRKTLRALGKARLHFNESPTAGRGIFENVTPAKDKAEKLDYISKYGGGLISPRSWPHHDPGAPATVPAPQRPAEPVPLDSDNHRRRRSRMSGSSSSQGSHLSLGNNRASHRAVSPATPGAAAGRRNGGSSGGEGAGSGSNELPSYPTPLRVRNPDAGLGISGYEDIANSSPFRPTLRSTSNNSWSTVQSGLSNALERPVTARTTQSGGGGGAGGRSFRNGGWNEPNVVIHEESPTFEEAVSWLGTTVGEQVDARPGDQWRGAEARQGSSNHRRRSRSGASGGSGGSDGHPVFL</sequence>
<feature type="region of interest" description="Disordered" evidence="1">
    <location>
        <begin position="1018"/>
        <end position="1068"/>
    </location>
</feature>
<dbReference type="SMART" id="SM00736">
    <property type="entry name" value="CADG"/>
    <property type="match status" value="2"/>
</dbReference>
<feature type="signal peptide" evidence="3">
    <location>
        <begin position="1"/>
        <end position="16"/>
    </location>
</feature>
<feature type="compositionally biased region" description="Basic and acidic residues" evidence="1">
    <location>
        <begin position="1026"/>
        <end position="1038"/>
    </location>
</feature>
<keyword evidence="6" id="KW-1185">Reference proteome</keyword>
<feature type="compositionally biased region" description="Gly residues" evidence="1">
    <location>
        <begin position="900"/>
        <end position="912"/>
    </location>
</feature>
<name>A0AAN9U3W9_9PEZI</name>
<accession>A0AAN9U3W9</accession>
<feature type="chain" id="PRO_5042992510" evidence="3">
    <location>
        <begin position="17"/>
        <end position="1068"/>
    </location>
</feature>
<dbReference type="GO" id="GO:0005509">
    <property type="term" value="F:calcium ion binding"/>
    <property type="evidence" value="ECO:0007669"/>
    <property type="project" value="InterPro"/>
</dbReference>
<feature type="domain" description="Dystroglycan-type cadherin-like" evidence="4">
    <location>
        <begin position="142"/>
        <end position="243"/>
    </location>
</feature>
<feature type="region of interest" description="Disordered" evidence="1">
    <location>
        <begin position="827"/>
        <end position="928"/>
    </location>
</feature>
<dbReference type="Proteomes" id="UP001320245">
    <property type="component" value="Unassembled WGS sequence"/>
</dbReference>
<feature type="region of interest" description="Disordered" evidence="1">
    <location>
        <begin position="703"/>
        <end position="734"/>
    </location>
</feature>
<protein>
    <submittedName>
        <fullName evidence="5">Polarity establishment/cellular polarization</fullName>
    </submittedName>
</protein>
<evidence type="ECO:0000313" key="6">
    <source>
        <dbReference type="Proteomes" id="UP001320245"/>
    </source>
</evidence>
<gene>
    <name evidence="5" type="primary">AXL2_2</name>
    <name evidence="5" type="ORF">SLS53_006262</name>
</gene>
<feature type="region of interest" description="Disordered" evidence="1">
    <location>
        <begin position="434"/>
        <end position="466"/>
    </location>
</feature>
<evidence type="ECO:0000259" key="4">
    <source>
        <dbReference type="SMART" id="SM00736"/>
    </source>
</evidence>
<organism evidence="5 6">
    <name type="scientific">Cytospora paraplurivora</name>
    <dbReference type="NCBI Taxonomy" id="2898453"/>
    <lineage>
        <taxon>Eukaryota</taxon>
        <taxon>Fungi</taxon>
        <taxon>Dikarya</taxon>
        <taxon>Ascomycota</taxon>
        <taxon>Pezizomycotina</taxon>
        <taxon>Sordariomycetes</taxon>
        <taxon>Sordariomycetidae</taxon>
        <taxon>Diaporthales</taxon>
        <taxon>Cytosporaceae</taxon>
        <taxon>Cytospora</taxon>
    </lineage>
</organism>
<evidence type="ECO:0000256" key="1">
    <source>
        <dbReference type="SAM" id="MobiDB-lite"/>
    </source>
</evidence>
<keyword evidence="2" id="KW-0812">Transmembrane</keyword>
<feature type="region of interest" description="Disordered" evidence="1">
    <location>
        <begin position="637"/>
        <end position="690"/>
    </location>
</feature>
<keyword evidence="3" id="KW-0732">Signal</keyword>
<feature type="compositionally biased region" description="Polar residues" evidence="1">
    <location>
        <begin position="946"/>
        <end position="967"/>
    </location>
</feature>
<dbReference type="InterPro" id="IPR013783">
    <property type="entry name" value="Ig-like_fold"/>
</dbReference>